<dbReference type="Ensembl" id="ENSCUST00005006278.1">
    <property type="protein sequence ID" value="ENSCUSP00005006044.1"/>
    <property type="gene ID" value="ENSCUSG00005003807.1"/>
</dbReference>
<feature type="transmembrane region" description="Helical" evidence="7">
    <location>
        <begin position="428"/>
        <end position="450"/>
    </location>
</feature>
<feature type="transmembrane region" description="Helical" evidence="7">
    <location>
        <begin position="332"/>
        <end position="359"/>
    </location>
</feature>
<feature type="transmembrane region" description="Helical" evidence="7">
    <location>
        <begin position="488"/>
        <end position="511"/>
    </location>
</feature>
<reference evidence="8" key="1">
    <citation type="submission" date="2020-10" db="EMBL/GenBank/DDBJ databases">
        <title>Catharus ustulatus (Swainson's thrush) genome, bCatUst1, primary haplotype v2.</title>
        <authorList>
            <person name="Delmore K."/>
            <person name="Vafadar M."/>
            <person name="Formenti G."/>
            <person name="Chow W."/>
            <person name="Pelan S."/>
            <person name="Howe K."/>
            <person name="Rhie A."/>
            <person name="Mountcastle J."/>
            <person name="Haase B."/>
            <person name="Fedrigo O."/>
            <person name="Jarvis E.D."/>
        </authorList>
    </citation>
    <scope>NUCLEOTIDE SEQUENCE [LARGE SCALE GENOMIC DNA]</scope>
</reference>
<dbReference type="PANTHER" id="PTHR23121:SF9">
    <property type="entry name" value="SODIUM-DEPENDENT GLUCOSE TRANSPORTER 1"/>
    <property type="match status" value="1"/>
</dbReference>
<comment type="similarity">
    <text evidence="2">Belongs to the major facilitator superfamily.</text>
</comment>
<feature type="transmembrane region" description="Helical" evidence="7">
    <location>
        <begin position="98"/>
        <end position="121"/>
    </location>
</feature>
<keyword evidence="4 7" id="KW-1133">Transmembrane helix</keyword>
<proteinExistence type="inferred from homology"/>
<evidence type="ECO:0000256" key="1">
    <source>
        <dbReference type="ARBA" id="ARBA00004141"/>
    </source>
</evidence>
<dbReference type="AlphaFoldDB" id="A0A8C3Y093"/>
<name>A0A8C3Y093_CATUS</name>
<feature type="transmembrane region" description="Helical" evidence="7">
    <location>
        <begin position="289"/>
        <end position="311"/>
    </location>
</feature>
<evidence type="ECO:0000256" key="2">
    <source>
        <dbReference type="ARBA" id="ARBA00008335"/>
    </source>
</evidence>
<dbReference type="SUPFAM" id="SSF103473">
    <property type="entry name" value="MFS general substrate transporter"/>
    <property type="match status" value="1"/>
</dbReference>
<dbReference type="GO" id="GO:0016020">
    <property type="term" value="C:membrane"/>
    <property type="evidence" value="ECO:0007669"/>
    <property type="project" value="UniProtKB-SubCell"/>
</dbReference>
<sequence>MSLPSAEPCSQEEPPAAEEAAASPPGPEPAALPDPPPAPPGAVRGAEPRSPGPERPSEPAAGAMADDRELRVRFIEPEEAEPEAAGGRWRCGRGADGAALRWCISGVLCASFLGLGLSIAILGPTFPNLAANVGKNVSDIYYIFVGRSLGSLAGSVVGGVLFDCMNAALLLGECSAGLYGIPWCRESLLLTVLMSVIGGSMGVLDTGGNVMLLNTWGSEAGPHMQALHFSFAAGAFLAPILASVASGGSQSEELAGAEKTNQSVLKSVLTASAASTTPAPEDQHDADFLWSYIIIGTYILLISILFFVLYSKNTSAKDKSKASAQKGRLAKYHWHLIGLMFVFFLFYVGAEVTYGSYVFTYAVVFAEMTESEAAALNSVFWGAFAVCRGAAIFGAAFLAPVTLILMSLVCSAASSSALAFFAHYRASLWVGTAVYGASMATIFPSGISWIEQYTVIEGKSASLFVVGAALGEMCIPVAVGYLQGRFHHIPIVMYTAFVTSVMTVLLFPVMYKLANAPQESDSKVVRESDTRKALLSNSRLTEDEEDEEEVREWNDADFEVVEMNDKLKNSLTDASCRIPGDSPAEASLHHSPLSNHYTLL</sequence>
<dbReference type="InterPro" id="IPR036259">
    <property type="entry name" value="MFS_trans_sf"/>
</dbReference>
<feature type="transmembrane region" description="Helical" evidence="7">
    <location>
        <begin position="462"/>
        <end position="482"/>
    </location>
</feature>
<reference evidence="8" key="3">
    <citation type="submission" date="2025-09" db="UniProtKB">
        <authorList>
            <consortium name="Ensembl"/>
        </authorList>
    </citation>
    <scope>IDENTIFICATION</scope>
</reference>
<evidence type="ECO:0000256" key="7">
    <source>
        <dbReference type="SAM" id="Phobius"/>
    </source>
</evidence>
<dbReference type="PANTHER" id="PTHR23121">
    <property type="entry name" value="SODIUM-DEPENDENT GLUCOSE TRANSPORTER 1"/>
    <property type="match status" value="1"/>
</dbReference>
<feature type="region of interest" description="Disordered" evidence="6">
    <location>
        <begin position="1"/>
        <end position="67"/>
    </location>
</feature>
<dbReference type="Gene3D" id="1.20.1250.20">
    <property type="entry name" value="MFS general substrate transporter like domains"/>
    <property type="match status" value="2"/>
</dbReference>
<evidence type="ECO:0000313" key="8">
    <source>
        <dbReference type="Ensembl" id="ENSCUSP00005006044.1"/>
    </source>
</evidence>
<feature type="compositionally biased region" description="Low complexity" evidence="6">
    <location>
        <begin position="1"/>
        <end position="23"/>
    </location>
</feature>
<keyword evidence="9" id="KW-1185">Reference proteome</keyword>
<dbReference type="Proteomes" id="UP000694563">
    <property type="component" value="Chromosome 3"/>
</dbReference>
<evidence type="ECO:0000313" key="9">
    <source>
        <dbReference type="Proteomes" id="UP000694563"/>
    </source>
</evidence>
<evidence type="ECO:0000256" key="5">
    <source>
        <dbReference type="ARBA" id="ARBA00023136"/>
    </source>
</evidence>
<feature type="compositionally biased region" description="Pro residues" evidence="6">
    <location>
        <begin position="24"/>
        <end position="40"/>
    </location>
</feature>
<keyword evidence="5 7" id="KW-0472">Membrane</keyword>
<keyword evidence="3 7" id="KW-0812">Transmembrane</keyword>
<evidence type="ECO:0000256" key="4">
    <source>
        <dbReference type="ARBA" id="ARBA00022989"/>
    </source>
</evidence>
<comment type="subcellular location">
    <subcellularLocation>
        <location evidence="1">Membrane</location>
        <topology evidence="1">Multi-pass membrane protein</topology>
    </subcellularLocation>
</comment>
<protein>
    <submittedName>
        <fullName evidence="8">Major facilitator superfamily domain containing 4B</fullName>
    </submittedName>
</protein>
<organism evidence="8 9">
    <name type="scientific">Catharus ustulatus</name>
    <name type="common">Russet-backed thrush</name>
    <name type="synonym">Hylocichla ustulatus</name>
    <dbReference type="NCBI Taxonomy" id="91951"/>
    <lineage>
        <taxon>Eukaryota</taxon>
        <taxon>Metazoa</taxon>
        <taxon>Chordata</taxon>
        <taxon>Craniata</taxon>
        <taxon>Vertebrata</taxon>
        <taxon>Euteleostomi</taxon>
        <taxon>Archelosauria</taxon>
        <taxon>Archosauria</taxon>
        <taxon>Dinosauria</taxon>
        <taxon>Saurischia</taxon>
        <taxon>Theropoda</taxon>
        <taxon>Coelurosauria</taxon>
        <taxon>Aves</taxon>
        <taxon>Neognathae</taxon>
        <taxon>Neoaves</taxon>
        <taxon>Telluraves</taxon>
        <taxon>Australaves</taxon>
        <taxon>Passeriformes</taxon>
        <taxon>Turdidae</taxon>
        <taxon>Catharus</taxon>
    </lineage>
</organism>
<dbReference type="FunFam" id="1.20.1250.20:FF:000508">
    <property type="entry name" value="Sodium-dependent glucose transporter 1"/>
    <property type="match status" value="1"/>
</dbReference>
<feature type="transmembrane region" description="Helical" evidence="7">
    <location>
        <begin position="403"/>
        <end position="422"/>
    </location>
</feature>
<feature type="transmembrane region" description="Helical" evidence="7">
    <location>
        <begin position="141"/>
        <end position="162"/>
    </location>
</feature>
<reference evidence="8" key="2">
    <citation type="submission" date="2025-08" db="UniProtKB">
        <authorList>
            <consortium name="Ensembl"/>
        </authorList>
    </citation>
    <scope>IDENTIFICATION</scope>
</reference>
<evidence type="ECO:0000256" key="3">
    <source>
        <dbReference type="ARBA" id="ARBA00022692"/>
    </source>
</evidence>
<gene>
    <name evidence="8" type="primary">MFSD4B</name>
</gene>
<accession>A0A8C3Y093</accession>
<evidence type="ECO:0000256" key="6">
    <source>
        <dbReference type="SAM" id="MobiDB-lite"/>
    </source>
</evidence>